<sequence length="320" mass="33204">MENDKDTTTTTKTAAAEAASMKIDLTRAAALTANLQAVRDRLAAAAGGRQVRLVAVSKLHPANDILALHQPAAGAISGAAAPQIHFGENYAQELRDKAALLPRTIRWHFIGGLQSGHCRPLARIPNLECVSSVDSFKKARLLDASRGVFLGEAAAAAATATAAAAAAASSSPDDDVPPPGPLYVHVQVNTSGEASKAGCTPGDETVSLCRAIVEECPHLRLRGLMTIGALARSKAVAAADDENKAQQQPKKEPENPDFVALRAQRDLVQTALGPRAAPLELSMGMSDDFVSAVASGSDEVRIGSTLFGARPAKADAKLVV</sequence>
<comment type="function">
    <text evidence="2">Pyridoxal 5'-phosphate (PLP)-binding protein, which may be involved in intracellular homeostatic regulation of pyridoxal 5'-phosphate (PLP), the active form of vitamin B6.</text>
</comment>
<keyword evidence="6" id="KW-1185">Reference proteome</keyword>
<proteinExistence type="inferred from homology"/>
<dbReference type="InterPro" id="IPR029066">
    <property type="entry name" value="PLP-binding_barrel"/>
</dbReference>
<comment type="similarity">
    <text evidence="2 3">Belongs to the pyridoxal phosphate-binding protein YggS/PROSC family.</text>
</comment>
<evidence type="ECO:0000259" key="4">
    <source>
        <dbReference type="Pfam" id="PF01168"/>
    </source>
</evidence>
<feature type="modified residue" description="N6-(pyridoxal phosphate)lysine" evidence="2">
    <location>
        <position position="58"/>
    </location>
</feature>
<dbReference type="AlphaFoldDB" id="A0A167Z639"/>
<evidence type="ECO:0000313" key="6">
    <source>
        <dbReference type="Proteomes" id="UP000076874"/>
    </source>
</evidence>
<keyword evidence="1 2" id="KW-0663">Pyridoxal phosphate</keyword>
<organism evidence="5 6">
    <name type="scientific">Niveomyces insectorum RCEF 264</name>
    <dbReference type="NCBI Taxonomy" id="1081102"/>
    <lineage>
        <taxon>Eukaryota</taxon>
        <taxon>Fungi</taxon>
        <taxon>Dikarya</taxon>
        <taxon>Ascomycota</taxon>
        <taxon>Pezizomycotina</taxon>
        <taxon>Sordariomycetes</taxon>
        <taxon>Hypocreomycetidae</taxon>
        <taxon>Hypocreales</taxon>
        <taxon>Cordycipitaceae</taxon>
        <taxon>Niveomyces</taxon>
    </lineage>
</organism>
<evidence type="ECO:0000256" key="1">
    <source>
        <dbReference type="ARBA" id="ARBA00022898"/>
    </source>
</evidence>
<protein>
    <recommendedName>
        <fullName evidence="2">Pyridoxal phosphate homeostasis protein</fullName>
        <shortName evidence="2">PLP homeostasis protein</shortName>
    </recommendedName>
</protein>
<dbReference type="Gene3D" id="3.20.20.10">
    <property type="entry name" value="Alanine racemase"/>
    <property type="match status" value="1"/>
</dbReference>
<name>A0A167Z639_9HYPO</name>
<dbReference type="InterPro" id="IPR011078">
    <property type="entry name" value="PyrdxlP_homeostasis"/>
</dbReference>
<evidence type="ECO:0000313" key="5">
    <source>
        <dbReference type="EMBL" id="OAA67141.1"/>
    </source>
</evidence>
<dbReference type="PANTHER" id="PTHR10146:SF14">
    <property type="entry name" value="PYRIDOXAL PHOSPHATE HOMEOSTASIS PROTEIN"/>
    <property type="match status" value="1"/>
</dbReference>
<dbReference type="PANTHER" id="PTHR10146">
    <property type="entry name" value="PROLINE SYNTHETASE CO-TRANSCRIBED BACTERIAL HOMOLOG PROTEIN"/>
    <property type="match status" value="1"/>
</dbReference>
<dbReference type="EMBL" id="AZHD01000002">
    <property type="protein sequence ID" value="OAA67141.1"/>
    <property type="molecule type" value="Genomic_DNA"/>
</dbReference>
<reference evidence="5 6" key="1">
    <citation type="journal article" date="2016" name="Genome Biol. Evol.">
        <title>Divergent and convergent evolution of fungal pathogenicity.</title>
        <authorList>
            <person name="Shang Y."/>
            <person name="Xiao G."/>
            <person name="Zheng P."/>
            <person name="Cen K."/>
            <person name="Zhan S."/>
            <person name="Wang C."/>
        </authorList>
    </citation>
    <scope>NUCLEOTIDE SEQUENCE [LARGE SCALE GENOMIC DNA]</scope>
    <source>
        <strain evidence="5 6">RCEF 264</strain>
    </source>
</reference>
<dbReference type="STRING" id="1081102.A0A167Z639"/>
<evidence type="ECO:0000256" key="3">
    <source>
        <dbReference type="RuleBase" id="RU004514"/>
    </source>
</evidence>
<dbReference type="InterPro" id="IPR001608">
    <property type="entry name" value="Ala_racemase_N"/>
</dbReference>
<dbReference type="HAMAP" id="MF_02087">
    <property type="entry name" value="PLP_homeostasis"/>
    <property type="match status" value="1"/>
</dbReference>
<feature type="domain" description="Alanine racemase N-terminal" evidence="4">
    <location>
        <begin position="29"/>
        <end position="311"/>
    </location>
</feature>
<comment type="caution">
    <text evidence="5">The sequence shown here is derived from an EMBL/GenBank/DDBJ whole genome shotgun (WGS) entry which is preliminary data.</text>
</comment>
<dbReference type="SUPFAM" id="SSF51419">
    <property type="entry name" value="PLP-binding barrel"/>
    <property type="match status" value="1"/>
</dbReference>
<dbReference type="OrthoDB" id="10264196at2759"/>
<dbReference type="GO" id="GO:0030170">
    <property type="term" value="F:pyridoxal phosphate binding"/>
    <property type="evidence" value="ECO:0007669"/>
    <property type="project" value="UniProtKB-UniRule"/>
</dbReference>
<accession>A0A167Z639</accession>
<evidence type="ECO:0000256" key="2">
    <source>
        <dbReference type="HAMAP-Rule" id="MF_03225"/>
    </source>
</evidence>
<dbReference type="Pfam" id="PF01168">
    <property type="entry name" value="Ala_racemase_N"/>
    <property type="match status" value="1"/>
</dbReference>
<dbReference type="Proteomes" id="UP000076874">
    <property type="component" value="Unassembled WGS sequence"/>
</dbReference>
<gene>
    <name evidence="5" type="ORF">SPI_01717</name>
</gene>